<protein>
    <submittedName>
        <fullName evidence="2">Uncharacterized protein</fullName>
    </submittedName>
</protein>
<sequence length="406" mass="45517">MEQFQQDDDHQQLLAPPQLQDPNEATAIISQQQQEQEVAVRDEENNKKDDQKENKEPDDMAMVFLEWLRSNRETVSAEDLRSVKIKKSTIECAARRLGGGKEAMKQLLKLVLEWVQTNHLQKRRGNSLTTKDADIVAQQQHFTQTPWMAPPPHAAYDHAGGILVPTPPPPPPPAAYPSMMGYIAPDQYVNGPGPYQPSPEYHHMIDSGQSTWPSSPFGMGTAHYGSFPDNNIHLAPPPQHHPQAFAGYGSQYQPYQYFPLNGEHQLMRLGSSVTKEARKKRMARQRRLVSHHRHGHQHLNVQMSDHLLHQQHTRLVGNAGDLNCANSVPLQANPGNWFYWPTATAAPSPSPAMMPSITQEAAPPPPVQQMDRPASTQAQNYNQGLPELRPDLHLSLSISKIVPVFL</sequence>
<feature type="compositionally biased region" description="Basic and acidic residues" evidence="1">
    <location>
        <begin position="38"/>
        <end position="58"/>
    </location>
</feature>
<reference evidence="2 3" key="1">
    <citation type="submission" date="2020-05" db="EMBL/GenBank/DDBJ databases">
        <authorList>
            <person name="Campoy J."/>
            <person name="Schneeberger K."/>
            <person name="Spophaly S."/>
        </authorList>
    </citation>
    <scope>NUCLEOTIDE SEQUENCE [LARGE SCALE GENOMIC DNA]</scope>
    <source>
        <strain evidence="2">PruArmRojPasFocal</strain>
    </source>
</reference>
<proteinExistence type="predicted"/>
<accession>A0A6J5VSI5</accession>
<dbReference type="AlphaFoldDB" id="A0A6J5VSI5"/>
<evidence type="ECO:0000313" key="3">
    <source>
        <dbReference type="Proteomes" id="UP000507222"/>
    </source>
</evidence>
<dbReference type="Proteomes" id="UP000507222">
    <property type="component" value="Unassembled WGS sequence"/>
</dbReference>
<feature type="compositionally biased region" description="Low complexity" evidence="1">
    <location>
        <begin position="12"/>
        <end position="22"/>
    </location>
</feature>
<name>A0A6J5VSI5_PRUAR</name>
<evidence type="ECO:0000313" key="2">
    <source>
        <dbReference type="EMBL" id="CAB4291333.1"/>
    </source>
</evidence>
<evidence type="ECO:0000256" key="1">
    <source>
        <dbReference type="SAM" id="MobiDB-lite"/>
    </source>
</evidence>
<feature type="region of interest" description="Disordered" evidence="1">
    <location>
        <begin position="1"/>
        <end position="59"/>
    </location>
</feature>
<organism evidence="2 3">
    <name type="scientific">Prunus armeniaca</name>
    <name type="common">Apricot</name>
    <name type="synonym">Armeniaca vulgaris</name>
    <dbReference type="NCBI Taxonomy" id="36596"/>
    <lineage>
        <taxon>Eukaryota</taxon>
        <taxon>Viridiplantae</taxon>
        <taxon>Streptophyta</taxon>
        <taxon>Embryophyta</taxon>
        <taxon>Tracheophyta</taxon>
        <taxon>Spermatophyta</taxon>
        <taxon>Magnoliopsida</taxon>
        <taxon>eudicotyledons</taxon>
        <taxon>Gunneridae</taxon>
        <taxon>Pentapetalae</taxon>
        <taxon>rosids</taxon>
        <taxon>fabids</taxon>
        <taxon>Rosales</taxon>
        <taxon>Rosaceae</taxon>
        <taxon>Amygdaloideae</taxon>
        <taxon>Amygdaleae</taxon>
        <taxon>Prunus</taxon>
    </lineage>
</organism>
<gene>
    <name evidence="2" type="ORF">CURHAP_LOCUS51608</name>
</gene>
<dbReference type="EMBL" id="CAEKDK010000008">
    <property type="protein sequence ID" value="CAB4291333.1"/>
    <property type="molecule type" value="Genomic_DNA"/>
</dbReference>